<feature type="signal peptide" evidence="1">
    <location>
        <begin position="1"/>
        <end position="31"/>
    </location>
</feature>
<keyword evidence="1" id="KW-0732">Signal</keyword>
<proteinExistence type="predicted"/>
<organism evidence="2 3">
    <name type="scientific">Roseburia yibonii</name>
    <dbReference type="NCBI Taxonomy" id="2763063"/>
    <lineage>
        <taxon>Bacteria</taxon>
        <taxon>Bacillati</taxon>
        <taxon>Bacillota</taxon>
        <taxon>Clostridia</taxon>
        <taxon>Lachnospirales</taxon>
        <taxon>Lachnospiraceae</taxon>
        <taxon>Roseburia</taxon>
    </lineage>
</organism>
<dbReference type="Gene3D" id="2.10.270.10">
    <property type="entry name" value="Cholin Binding"/>
    <property type="match status" value="1"/>
</dbReference>
<dbReference type="Gene3D" id="2.160.20.110">
    <property type="match status" value="1"/>
</dbReference>
<dbReference type="Proteomes" id="UP000621540">
    <property type="component" value="Unassembled WGS sequence"/>
</dbReference>
<keyword evidence="3" id="KW-1185">Reference proteome</keyword>
<gene>
    <name evidence="2" type="ORF">H8Z76_06075</name>
</gene>
<dbReference type="SUPFAM" id="SSF69360">
    <property type="entry name" value="Cell wall binding repeat"/>
    <property type="match status" value="1"/>
</dbReference>
<evidence type="ECO:0000313" key="2">
    <source>
        <dbReference type="EMBL" id="MBC5753599.1"/>
    </source>
</evidence>
<evidence type="ECO:0000313" key="3">
    <source>
        <dbReference type="Proteomes" id="UP000621540"/>
    </source>
</evidence>
<dbReference type="RefSeq" id="WP_147618441.1">
    <property type="nucleotide sequence ID" value="NZ_JACOQH010000003.1"/>
</dbReference>
<reference evidence="2 3" key="1">
    <citation type="submission" date="2020-08" db="EMBL/GenBank/DDBJ databases">
        <title>Genome public.</title>
        <authorList>
            <person name="Liu C."/>
            <person name="Sun Q."/>
        </authorList>
    </citation>
    <scope>NUCLEOTIDE SEQUENCE [LARGE SCALE GENOMIC DNA]</scope>
    <source>
        <strain evidence="2 3">BX0805</strain>
    </source>
</reference>
<evidence type="ECO:0000256" key="1">
    <source>
        <dbReference type="SAM" id="SignalP"/>
    </source>
</evidence>
<dbReference type="EMBL" id="JACOQH010000003">
    <property type="protein sequence ID" value="MBC5753599.1"/>
    <property type="molecule type" value="Genomic_DNA"/>
</dbReference>
<feature type="chain" id="PRO_5045753945" evidence="1">
    <location>
        <begin position="32"/>
        <end position="621"/>
    </location>
</feature>
<sequence length="621" mass="65931">MKLRRKRVAALVMAAGLGILSVAGGSMTVFADTYAAGTTVISSGQEFASYASSGSMYGNYVLACDIDLSASPVGGVQLEGTLDGNGHTIYGAGSGGQSVFQNIGSQGALKNVTFDGTLNVNATQYLDIGGISKNNAGTIENCVSRVNINVDGAKVRVGGIVSQNVGTVKNCTNEGDIYGTISEAGGIIGSNGGALVSDCVNKGNITIKNADEYAYRVGGIIADDGDYDLPQSAVSVINCKNSGDLKTTQAGTGCTYMGGIIGVAMQRGTQTTVSYTNCENTGNLSARGNVGGIISYIEYGMRKNNATVPTPANLVMDGCWNSGTIMGMEQETNAPYNTAINLGGLFGSTSVSCTGTIYIKNSGNTGSLYLAGNNVQEYDTIGGIGGRIATMSDNGTTPYFYVENCKNKGYVDTRASFASEQIGASQGDNIAVTGCDYSGDHYKTDADGTIHAYRADGSKIINQFVFDGRYTYYFQADGTAMRDRLTYHPDGEHIIYLDTKGHEVFTNFQYCPSVGYTCYFDSQGYLYKDQITFVGNNVYYLNANGAMEQNGWFRFANGRDYGYGNSDGTIKADGWGYDPYGRVVFYHWNGMVARGLISDGAYYYSMDNTDGHYLGQFPVSQ</sequence>
<accession>A0ABR7I9I4</accession>
<comment type="caution">
    <text evidence="2">The sequence shown here is derived from an EMBL/GenBank/DDBJ whole genome shotgun (WGS) entry which is preliminary data.</text>
</comment>
<name>A0ABR7I9I4_9FIRM</name>
<protein>
    <submittedName>
        <fullName evidence="2">Uncharacterized protein</fullName>
    </submittedName>
</protein>